<reference evidence="3" key="1">
    <citation type="journal article" date="2015" name="Genome Announc.">
        <title>High-Quality Draft Genome Sequence of Desulfovibrio carbinoliphilus FW-101-2B, an Organic Acid-Oxidizing Sulfate-Reducing Bacterium Isolated from Uranium(VI)-Contaminated Groundwater.</title>
        <authorList>
            <person name="Ramsay B.D."/>
            <person name="Hwang C."/>
            <person name="Woo H.L."/>
            <person name="Carroll S.L."/>
            <person name="Lucas S."/>
            <person name="Han J."/>
            <person name="Lapidus A.L."/>
            <person name="Cheng J.F."/>
            <person name="Goodwin L.A."/>
            <person name="Pitluck S."/>
            <person name="Peters L."/>
            <person name="Chertkov O."/>
            <person name="Held B."/>
            <person name="Detter J.C."/>
            <person name="Han C.S."/>
            <person name="Tapia R."/>
            <person name="Land M.L."/>
            <person name="Hauser L.J."/>
            <person name="Kyrpides N.C."/>
            <person name="Ivanova N.N."/>
            <person name="Mikhailova N."/>
            <person name="Pagani I."/>
            <person name="Woyke T."/>
            <person name="Arkin A.P."/>
            <person name="Dehal P."/>
            <person name="Chivian D."/>
            <person name="Criddle C.S."/>
            <person name="Wu W."/>
            <person name="Chakraborty R."/>
            <person name="Hazen T.C."/>
            <person name="Fields M.W."/>
        </authorList>
    </citation>
    <scope>NUCLEOTIDE SEQUENCE [LARGE SCALE GENOMIC DNA]</scope>
    <source>
        <strain evidence="3">FW-101-2B</strain>
    </source>
</reference>
<dbReference type="HOGENOM" id="CLU_1298136_0_0_7"/>
<dbReference type="Proteomes" id="UP000004662">
    <property type="component" value="Chromosome"/>
</dbReference>
<organism evidence="2 3">
    <name type="scientific">Solidesulfovibrio carbinoliphilus subsp. oakridgensis</name>
    <dbReference type="NCBI Taxonomy" id="694327"/>
    <lineage>
        <taxon>Bacteria</taxon>
        <taxon>Pseudomonadati</taxon>
        <taxon>Thermodesulfobacteriota</taxon>
        <taxon>Desulfovibrionia</taxon>
        <taxon>Desulfovibrionales</taxon>
        <taxon>Desulfovibrionaceae</taxon>
        <taxon>Solidesulfovibrio</taxon>
    </lineage>
</organism>
<evidence type="ECO:0000256" key="1">
    <source>
        <dbReference type="SAM" id="MobiDB-lite"/>
    </source>
</evidence>
<proteinExistence type="predicted"/>
<name>G7Q8H1_9BACT</name>
<protein>
    <submittedName>
        <fullName evidence="2">Uncharacterized protein</fullName>
    </submittedName>
</protein>
<accession>G7Q8H1</accession>
<evidence type="ECO:0000313" key="2">
    <source>
        <dbReference type="EMBL" id="EHJ48583.1"/>
    </source>
</evidence>
<feature type="region of interest" description="Disordered" evidence="1">
    <location>
        <begin position="66"/>
        <end position="183"/>
    </location>
</feature>
<dbReference type="EMBL" id="CM001368">
    <property type="protein sequence ID" value="EHJ48583.1"/>
    <property type="molecule type" value="Genomic_DNA"/>
</dbReference>
<gene>
    <name evidence="2" type="ORF">DFW101_2579</name>
</gene>
<sequence>MGCYRACRGWPAACLRFDRAAVAASRRHWSAATAPAPLPAVAGCVAAISSRIENKNQDQNAVFFDVPGLSATDPHRAKEAAPGRDGTGRDGTGRDGPGPAAGSPPPGPGLRPRVPRRRGETPWPWPRPGPFSQKAAPGPDGRGACRRRPGSCRRENSFLPQATPGGSGPLRRAACGTAGDTIPPYAKKRRCQAGAGHVFYNIIQNFLSIYLY</sequence>
<dbReference type="STRING" id="694327.DFW101_2579"/>
<dbReference type="AlphaFoldDB" id="G7Q8H1"/>
<keyword evidence="3" id="KW-1185">Reference proteome</keyword>
<evidence type="ECO:0000313" key="3">
    <source>
        <dbReference type="Proteomes" id="UP000004662"/>
    </source>
</evidence>
<feature type="compositionally biased region" description="Basic and acidic residues" evidence="1">
    <location>
        <begin position="73"/>
        <end position="93"/>
    </location>
</feature>